<evidence type="ECO:0000256" key="2">
    <source>
        <dbReference type="ARBA" id="ARBA00022475"/>
    </source>
</evidence>
<dbReference type="PANTHER" id="PTHR35007:SF1">
    <property type="entry name" value="PILUS ASSEMBLY PROTEIN"/>
    <property type="match status" value="1"/>
</dbReference>
<reference evidence="8" key="1">
    <citation type="submission" date="2020-10" db="EMBL/GenBank/DDBJ databases">
        <authorList>
            <person name="Gilroy R."/>
        </authorList>
    </citation>
    <scope>NUCLEOTIDE SEQUENCE</scope>
    <source>
        <strain evidence="8">CHK178-757</strain>
    </source>
</reference>
<sequence length="268" mass="31031">MRRIIKRKKKRGKGVCRIRASRDLDYSRYRLNFREWIALILKTGAVFLAAGYLFYDSLLVFAAFIPVLLLICYFEKRHRAKKRRQILVQQFKEAIILLYSFVATGSTLEQAFCRSCTELLRSFKEDDDIVREFYRIRTKLEMNVTIEECMEDFARRSGQEDIESFSQVVAIAKRSGGNMPQIIKNSVETIKNKIESENEIRTMLGAKTGEFKLMVMIPVAVMLYMRVFSPGFMEVLYKNPAGLVFMTCCLGVYGAAVSWGFKILDIHV</sequence>
<dbReference type="Proteomes" id="UP000823927">
    <property type="component" value="Unassembled WGS sequence"/>
</dbReference>
<keyword evidence="4 6" id="KW-1133">Transmembrane helix</keyword>
<feature type="domain" description="Type II secretion system protein GspF" evidence="7">
    <location>
        <begin position="97"/>
        <end position="225"/>
    </location>
</feature>
<evidence type="ECO:0000256" key="4">
    <source>
        <dbReference type="ARBA" id="ARBA00022989"/>
    </source>
</evidence>
<feature type="transmembrane region" description="Helical" evidence="6">
    <location>
        <begin position="211"/>
        <end position="229"/>
    </location>
</feature>
<feature type="transmembrane region" description="Helical" evidence="6">
    <location>
        <begin position="36"/>
        <end position="52"/>
    </location>
</feature>
<name>A0A9D1JR61_9FIRM</name>
<protein>
    <submittedName>
        <fullName evidence="8">Type II secretion system F family protein</fullName>
    </submittedName>
</protein>
<evidence type="ECO:0000313" key="9">
    <source>
        <dbReference type="Proteomes" id="UP000823927"/>
    </source>
</evidence>
<evidence type="ECO:0000256" key="5">
    <source>
        <dbReference type="ARBA" id="ARBA00023136"/>
    </source>
</evidence>
<evidence type="ECO:0000256" key="1">
    <source>
        <dbReference type="ARBA" id="ARBA00004651"/>
    </source>
</evidence>
<comment type="caution">
    <text evidence="8">The sequence shown here is derived from an EMBL/GenBank/DDBJ whole genome shotgun (WGS) entry which is preliminary data.</text>
</comment>
<organism evidence="8 9">
    <name type="scientific">Candidatus Scybalocola faecigallinarum</name>
    <dbReference type="NCBI Taxonomy" id="2840941"/>
    <lineage>
        <taxon>Bacteria</taxon>
        <taxon>Bacillati</taxon>
        <taxon>Bacillota</taxon>
        <taxon>Clostridia</taxon>
        <taxon>Lachnospirales</taxon>
        <taxon>Lachnospiraceae</taxon>
        <taxon>Lachnospiraceae incertae sedis</taxon>
        <taxon>Candidatus Scybalocola (ex Gilroy et al. 2021)</taxon>
    </lineage>
</organism>
<reference evidence="8" key="2">
    <citation type="journal article" date="2021" name="PeerJ">
        <title>Extensive microbial diversity within the chicken gut microbiome revealed by metagenomics and culture.</title>
        <authorList>
            <person name="Gilroy R."/>
            <person name="Ravi A."/>
            <person name="Getino M."/>
            <person name="Pursley I."/>
            <person name="Horton D.L."/>
            <person name="Alikhan N.F."/>
            <person name="Baker D."/>
            <person name="Gharbi K."/>
            <person name="Hall N."/>
            <person name="Watson M."/>
            <person name="Adriaenssens E.M."/>
            <person name="Foster-Nyarko E."/>
            <person name="Jarju S."/>
            <person name="Secka A."/>
            <person name="Antonio M."/>
            <person name="Oren A."/>
            <person name="Chaudhuri R.R."/>
            <person name="La Ragione R."/>
            <person name="Hildebrand F."/>
            <person name="Pallen M.J."/>
        </authorList>
    </citation>
    <scope>NUCLEOTIDE SEQUENCE</scope>
    <source>
        <strain evidence="8">CHK178-757</strain>
    </source>
</reference>
<evidence type="ECO:0000313" key="8">
    <source>
        <dbReference type="EMBL" id="HIS47025.1"/>
    </source>
</evidence>
<dbReference type="GO" id="GO:0005886">
    <property type="term" value="C:plasma membrane"/>
    <property type="evidence" value="ECO:0007669"/>
    <property type="project" value="UniProtKB-SubCell"/>
</dbReference>
<proteinExistence type="predicted"/>
<dbReference type="AlphaFoldDB" id="A0A9D1JR61"/>
<comment type="subcellular location">
    <subcellularLocation>
        <location evidence="1">Cell membrane</location>
        <topology evidence="1">Multi-pass membrane protein</topology>
    </subcellularLocation>
</comment>
<feature type="transmembrane region" description="Helical" evidence="6">
    <location>
        <begin position="241"/>
        <end position="261"/>
    </location>
</feature>
<dbReference type="PANTHER" id="PTHR35007">
    <property type="entry name" value="INTEGRAL MEMBRANE PROTEIN-RELATED"/>
    <property type="match status" value="1"/>
</dbReference>
<dbReference type="Pfam" id="PF00482">
    <property type="entry name" value="T2SSF"/>
    <property type="match status" value="1"/>
</dbReference>
<gene>
    <name evidence="8" type="ORF">IAB46_05605</name>
</gene>
<evidence type="ECO:0000259" key="7">
    <source>
        <dbReference type="Pfam" id="PF00482"/>
    </source>
</evidence>
<keyword evidence="3 6" id="KW-0812">Transmembrane</keyword>
<evidence type="ECO:0000256" key="6">
    <source>
        <dbReference type="SAM" id="Phobius"/>
    </source>
</evidence>
<evidence type="ECO:0000256" key="3">
    <source>
        <dbReference type="ARBA" id="ARBA00022692"/>
    </source>
</evidence>
<dbReference type="EMBL" id="DVIT01000022">
    <property type="protein sequence ID" value="HIS47025.1"/>
    <property type="molecule type" value="Genomic_DNA"/>
</dbReference>
<accession>A0A9D1JR61</accession>
<feature type="transmembrane region" description="Helical" evidence="6">
    <location>
        <begin position="58"/>
        <end position="74"/>
    </location>
</feature>
<dbReference type="InterPro" id="IPR018076">
    <property type="entry name" value="T2SS_GspF_dom"/>
</dbReference>
<keyword evidence="2" id="KW-1003">Cell membrane</keyword>
<keyword evidence="5 6" id="KW-0472">Membrane</keyword>